<organism evidence="5 6">
    <name type="scientific">Sorangium cellulosum</name>
    <name type="common">Polyangium cellulosum</name>
    <dbReference type="NCBI Taxonomy" id="56"/>
    <lineage>
        <taxon>Bacteria</taxon>
        <taxon>Pseudomonadati</taxon>
        <taxon>Myxococcota</taxon>
        <taxon>Polyangia</taxon>
        <taxon>Polyangiales</taxon>
        <taxon>Polyangiaceae</taxon>
        <taxon>Sorangium</taxon>
    </lineage>
</organism>
<evidence type="ECO:0000256" key="3">
    <source>
        <dbReference type="ARBA" id="ARBA00022691"/>
    </source>
</evidence>
<dbReference type="Gene3D" id="2.40.10.240">
    <property type="entry name" value="QueA-like"/>
    <property type="match status" value="1"/>
</dbReference>
<keyword evidence="2 5" id="KW-0808">Transferase</keyword>
<keyword evidence="3" id="KW-0949">S-adenosyl-L-methionine</keyword>
<dbReference type="EMBL" id="JEMB01000986">
    <property type="protein sequence ID" value="KYF91723.1"/>
    <property type="molecule type" value="Genomic_DNA"/>
</dbReference>
<evidence type="ECO:0000256" key="1">
    <source>
        <dbReference type="ARBA" id="ARBA00022490"/>
    </source>
</evidence>
<accession>A0A150SGX5</accession>
<reference evidence="5 6" key="1">
    <citation type="submission" date="2014-02" db="EMBL/GenBank/DDBJ databases">
        <title>The small core and large imbalanced accessory genome model reveals a collaborative survival strategy of Sorangium cellulosum strains in nature.</title>
        <authorList>
            <person name="Han K."/>
            <person name="Peng R."/>
            <person name="Blom J."/>
            <person name="Li Y.-Z."/>
        </authorList>
    </citation>
    <scope>NUCLEOTIDE SEQUENCE [LARGE SCALE GENOMIC DNA]</scope>
    <source>
        <strain evidence="5 6">So0011-07</strain>
    </source>
</reference>
<sequence length="341" mass="36598">MSPATWPRDNPLEERLLHVDPRLGRLRDGRIADLPALLEPGDLLVVNDGATLPASLQGATARAEAVEARLIGELAEGRYSALLFGAGDWHTRTEDRPAPPALGPGDAVTFGDDLSAVVERVSAASARLVEIAFRERGAALWSALYRRGRPIQYAYVAAPLEIWHAQTRYASRPLCAELPSAGRPLAWGLLLDLIRRGVRVASLTHAAGISSTGDPALDALLPLPERFEIPEETVAAVREARARGRRVIAVGTTVTRALEGCAAQHGGELRAGPGVTDLVLHPGFRPRVVDGLLTGVHDPAESHFRLLEAFAPAELLHRANAHAEQAGYLCHEFGDSYLVLS</sequence>
<name>A0A150SGX5_SORCE</name>
<dbReference type="Gene3D" id="3.40.1780.10">
    <property type="entry name" value="QueA-like"/>
    <property type="match status" value="1"/>
</dbReference>
<dbReference type="GO" id="GO:0051075">
    <property type="term" value="F:S-adenosylmethionine:tRNA ribosyltransferase-isomerase activity"/>
    <property type="evidence" value="ECO:0007669"/>
    <property type="project" value="TreeGrafter"/>
</dbReference>
<keyword evidence="1" id="KW-0963">Cytoplasm</keyword>
<comment type="caution">
    <text evidence="5">The sequence shown here is derived from an EMBL/GenBank/DDBJ whole genome shotgun (WGS) entry which is preliminary data.</text>
</comment>
<dbReference type="Proteomes" id="UP000075635">
    <property type="component" value="Unassembled WGS sequence"/>
</dbReference>
<evidence type="ECO:0000313" key="5">
    <source>
        <dbReference type="EMBL" id="KYF91723.1"/>
    </source>
</evidence>
<evidence type="ECO:0000313" key="6">
    <source>
        <dbReference type="Proteomes" id="UP000075635"/>
    </source>
</evidence>
<dbReference type="InterPro" id="IPR003699">
    <property type="entry name" value="QueA"/>
</dbReference>
<dbReference type="SUPFAM" id="SSF111337">
    <property type="entry name" value="QueA-like"/>
    <property type="match status" value="1"/>
</dbReference>
<gene>
    <name evidence="5" type="ORF">BE17_14275</name>
</gene>
<dbReference type="InterPro" id="IPR042118">
    <property type="entry name" value="QueA_dom1"/>
</dbReference>
<evidence type="ECO:0000256" key="4">
    <source>
        <dbReference type="ARBA" id="ARBA00022785"/>
    </source>
</evidence>
<dbReference type="PANTHER" id="PTHR30307">
    <property type="entry name" value="S-ADENOSYLMETHIONINE:TRNA RIBOSYLTRANSFERASE-ISOMERASE"/>
    <property type="match status" value="1"/>
</dbReference>
<dbReference type="GO" id="GO:0008616">
    <property type="term" value="P:tRNA queuosine(34) biosynthetic process"/>
    <property type="evidence" value="ECO:0007669"/>
    <property type="project" value="UniProtKB-KW"/>
</dbReference>
<dbReference type="InterPro" id="IPR036100">
    <property type="entry name" value="QueA_sf"/>
</dbReference>
<evidence type="ECO:0000256" key="2">
    <source>
        <dbReference type="ARBA" id="ARBA00022679"/>
    </source>
</evidence>
<dbReference type="PANTHER" id="PTHR30307:SF0">
    <property type="entry name" value="S-ADENOSYLMETHIONINE:TRNA RIBOSYLTRANSFERASE-ISOMERASE"/>
    <property type="match status" value="1"/>
</dbReference>
<dbReference type="InterPro" id="IPR042119">
    <property type="entry name" value="QueA_dom2"/>
</dbReference>
<proteinExistence type="predicted"/>
<keyword evidence="4" id="KW-0671">Queuosine biosynthesis</keyword>
<dbReference type="AlphaFoldDB" id="A0A150SGX5"/>
<protein>
    <submittedName>
        <fullName evidence="5">S-adenosylmethionine tRNA ribosyltransferase</fullName>
    </submittedName>
</protein>
<dbReference type="Pfam" id="PF02547">
    <property type="entry name" value="Queuosine_synth"/>
    <property type="match status" value="1"/>
</dbReference>